<dbReference type="Pfam" id="PF13561">
    <property type="entry name" value="adh_short_C2"/>
    <property type="match status" value="1"/>
</dbReference>
<evidence type="ECO:0000313" key="5">
    <source>
        <dbReference type="Proteomes" id="UP000576969"/>
    </source>
</evidence>
<protein>
    <submittedName>
        <fullName evidence="4">Dihydroanticapsin dehydrogenase</fullName>
        <ecNumber evidence="4">1.1.1.385</ecNumber>
    </submittedName>
</protein>
<dbReference type="GO" id="GO:0016616">
    <property type="term" value="F:oxidoreductase activity, acting on the CH-OH group of donors, NAD or NADP as acceptor"/>
    <property type="evidence" value="ECO:0007669"/>
    <property type="project" value="UniProtKB-ARBA"/>
</dbReference>
<dbReference type="PRINTS" id="PR00081">
    <property type="entry name" value="GDHRDH"/>
</dbReference>
<accession>A0A7Y9KIE3</accession>
<dbReference type="InterPro" id="IPR036291">
    <property type="entry name" value="NAD(P)-bd_dom_sf"/>
</dbReference>
<dbReference type="AlphaFoldDB" id="A0A7Y9KIE3"/>
<dbReference type="Proteomes" id="UP000576969">
    <property type="component" value="Unassembled WGS sequence"/>
</dbReference>
<gene>
    <name evidence="4" type="ORF">BJ991_000544</name>
</gene>
<feature type="domain" description="Ketoreductase" evidence="3">
    <location>
        <begin position="9"/>
        <end position="192"/>
    </location>
</feature>
<dbReference type="PRINTS" id="PR00080">
    <property type="entry name" value="SDRFAMILY"/>
</dbReference>
<dbReference type="InterPro" id="IPR020904">
    <property type="entry name" value="Sc_DH/Rdtase_CS"/>
</dbReference>
<proteinExistence type="inferred from homology"/>
<dbReference type="InterPro" id="IPR057326">
    <property type="entry name" value="KR_dom"/>
</dbReference>
<reference evidence="4 5" key="1">
    <citation type="submission" date="2020-07" db="EMBL/GenBank/DDBJ databases">
        <title>Sequencing the genomes of 1000 actinobacteria strains.</title>
        <authorList>
            <person name="Klenk H.-P."/>
        </authorList>
    </citation>
    <scope>NUCLEOTIDE SEQUENCE [LARGE SCALE GENOMIC DNA]</scope>
    <source>
        <strain evidence="4 5">DSM 24662</strain>
    </source>
</reference>
<dbReference type="FunFam" id="3.40.50.720:FF:000084">
    <property type="entry name" value="Short-chain dehydrogenase reductase"/>
    <property type="match status" value="1"/>
</dbReference>
<sequence length="254" mass="26109">MASDRFKGKRILLTGCVANIGRATAERLASEGGSLFLVDIDPRVSETAEAVRALGARVDCGIADVSDPDAVKAATDSAAEFLGGIDVIVNNAGIQRSGVVEEFSFEDWDATLRINAGSVFLFAKYGLPHLKAAGGGAIVNTASIAGTHGGPPSLSAYSASKGAIVMFTKVLAKEVGRLNIRANAIAPGWVDTAFNDPVIEFLGGQSAVDRDVEMNVPLGRQGRPEEIAAGIAFLASDDASYMTGQALVVNGGAG</sequence>
<comment type="caution">
    <text evidence="4">The sequence shown here is derived from an EMBL/GenBank/DDBJ whole genome shotgun (WGS) entry which is preliminary data.</text>
</comment>
<evidence type="ECO:0000313" key="4">
    <source>
        <dbReference type="EMBL" id="NYE18516.1"/>
    </source>
</evidence>
<dbReference type="SUPFAM" id="SSF51735">
    <property type="entry name" value="NAD(P)-binding Rossmann-fold domains"/>
    <property type="match status" value="1"/>
</dbReference>
<dbReference type="SMART" id="SM00822">
    <property type="entry name" value="PKS_KR"/>
    <property type="match status" value="1"/>
</dbReference>
<keyword evidence="2 4" id="KW-0560">Oxidoreductase</keyword>
<dbReference type="CDD" id="cd05233">
    <property type="entry name" value="SDR_c"/>
    <property type="match status" value="1"/>
</dbReference>
<organism evidence="4 5">
    <name type="scientific">Microbacterium immunditiarum</name>
    <dbReference type="NCBI Taxonomy" id="337480"/>
    <lineage>
        <taxon>Bacteria</taxon>
        <taxon>Bacillati</taxon>
        <taxon>Actinomycetota</taxon>
        <taxon>Actinomycetes</taxon>
        <taxon>Micrococcales</taxon>
        <taxon>Microbacteriaceae</taxon>
        <taxon>Microbacterium</taxon>
    </lineage>
</organism>
<evidence type="ECO:0000259" key="3">
    <source>
        <dbReference type="SMART" id="SM00822"/>
    </source>
</evidence>
<dbReference type="InterPro" id="IPR002347">
    <property type="entry name" value="SDR_fam"/>
</dbReference>
<dbReference type="EMBL" id="JACCBV010000001">
    <property type="protein sequence ID" value="NYE18516.1"/>
    <property type="molecule type" value="Genomic_DNA"/>
</dbReference>
<dbReference type="PANTHER" id="PTHR42760:SF133">
    <property type="entry name" value="3-OXOACYL-[ACYL-CARRIER-PROTEIN] REDUCTASE"/>
    <property type="match status" value="1"/>
</dbReference>
<dbReference type="PROSITE" id="PS00061">
    <property type="entry name" value="ADH_SHORT"/>
    <property type="match status" value="1"/>
</dbReference>
<dbReference type="Gene3D" id="3.40.50.720">
    <property type="entry name" value="NAD(P)-binding Rossmann-like Domain"/>
    <property type="match status" value="1"/>
</dbReference>
<keyword evidence="5" id="KW-1185">Reference proteome</keyword>
<evidence type="ECO:0000256" key="2">
    <source>
        <dbReference type="ARBA" id="ARBA00023002"/>
    </source>
</evidence>
<dbReference type="PANTHER" id="PTHR42760">
    <property type="entry name" value="SHORT-CHAIN DEHYDROGENASES/REDUCTASES FAMILY MEMBER"/>
    <property type="match status" value="1"/>
</dbReference>
<comment type="similarity">
    <text evidence="1">Belongs to the short-chain dehydrogenases/reductases (SDR) family.</text>
</comment>
<evidence type="ECO:0000256" key="1">
    <source>
        <dbReference type="ARBA" id="ARBA00006484"/>
    </source>
</evidence>
<dbReference type="RefSeq" id="WP_179487225.1">
    <property type="nucleotide sequence ID" value="NZ_JACCBV010000001.1"/>
</dbReference>
<dbReference type="EC" id="1.1.1.385" evidence="4"/>
<name>A0A7Y9KIE3_9MICO</name>